<dbReference type="EMBL" id="VTFH01000001">
    <property type="protein sequence ID" value="KAA8560592.1"/>
    <property type="molecule type" value="Genomic_DNA"/>
</dbReference>
<evidence type="ECO:0000313" key="2">
    <source>
        <dbReference type="EMBL" id="KAA8560592.1"/>
    </source>
</evidence>
<evidence type="ECO:0000259" key="1">
    <source>
        <dbReference type="PROSITE" id="PS51301"/>
    </source>
</evidence>
<dbReference type="PANTHER" id="PTHR48135">
    <property type="match status" value="1"/>
</dbReference>
<dbReference type="InterPro" id="IPR036887">
    <property type="entry name" value="HTH_APSES_sf"/>
</dbReference>
<feature type="domain" description="KilA-N" evidence="1">
    <location>
        <begin position="3"/>
        <end position="103"/>
    </location>
</feature>
<proteinExistence type="predicted"/>
<comment type="caution">
    <text evidence="2">The sequence shown here is derived from an EMBL/GenBank/DDBJ whole genome shotgun (WGS) entry which is preliminary data.</text>
</comment>
<dbReference type="InterPro" id="IPR017880">
    <property type="entry name" value="KilA_N"/>
</dbReference>
<dbReference type="Proteomes" id="UP000323425">
    <property type="component" value="Unassembled WGS sequence"/>
</dbReference>
<organism evidence="2 3">
    <name type="scientific">Pseudomonas extremaustralis</name>
    <dbReference type="NCBI Taxonomy" id="359110"/>
    <lineage>
        <taxon>Bacteria</taxon>
        <taxon>Pseudomonadati</taxon>
        <taxon>Pseudomonadota</taxon>
        <taxon>Gammaproteobacteria</taxon>
        <taxon>Pseudomonadales</taxon>
        <taxon>Pseudomonadaceae</taxon>
        <taxon>Pseudomonas</taxon>
    </lineage>
</organism>
<sequence>MSQIIPFHYENEPVRFNSSGWINATDAAKRFGKRVDHWLANSETQQYLAALAEALNTRNSGDLIYAQRGRNGGTWLHPKLAVGFARWLDVKFAVWCDMHIDALLRGEPDVVGQYSKACKALSEGIKAASSSAESLARWRWSKEAKRRDVERLAQQLQLILEPYPQ</sequence>
<dbReference type="Pfam" id="PF04383">
    <property type="entry name" value="KilA-N"/>
    <property type="match status" value="1"/>
</dbReference>
<dbReference type="InterPro" id="IPR018004">
    <property type="entry name" value="KilA/APSES_HTH"/>
</dbReference>
<dbReference type="SMART" id="SM01252">
    <property type="entry name" value="KilA-N"/>
    <property type="match status" value="1"/>
</dbReference>
<protein>
    <recommendedName>
        <fullName evidence="1">KilA-N domain-containing protein</fullName>
    </recommendedName>
</protein>
<dbReference type="AlphaFoldDB" id="A0A5M9IX32"/>
<dbReference type="RefSeq" id="WP_150292468.1">
    <property type="nucleotide sequence ID" value="NZ_VTFH01000001.1"/>
</dbReference>
<evidence type="ECO:0000313" key="3">
    <source>
        <dbReference type="Proteomes" id="UP000323425"/>
    </source>
</evidence>
<reference evidence="2 3" key="1">
    <citation type="journal article" date="2018" name="Plant Biotechnol. Rep.">
        <title>Diversity and antifungal activity of endophytic bacteria associated with Panax ginseng seedlings.</title>
        <authorList>
            <person name="Park J.M."/>
            <person name="Hong C.E."/>
            <person name="Jo S.H."/>
        </authorList>
    </citation>
    <scope>NUCLEOTIDE SEQUENCE [LARGE SCALE GENOMIC DNA]</scope>
    <source>
        <strain evidence="2 3">PgKB38</strain>
    </source>
</reference>
<dbReference type="PROSITE" id="PS51301">
    <property type="entry name" value="KILA_N"/>
    <property type="match status" value="1"/>
</dbReference>
<dbReference type="SUPFAM" id="SSF54616">
    <property type="entry name" value="DNA-binding domain of Mlu1-box binding protein MBP1"/>
    <property type="match status" value="1"/>
</dbReference>
<gene>
    <name evidence="2" type="ORF">FX985_00642</name>
</gene>
<name>A0A5M9IX32_9PSED</name>
<accession>A0A5M9IX32</accession>
<dbReference type="GO" id="GO:0003677">
    <property type="term" value="F:DNA binding"/>
    <property type="evidence" value="ECO:0007669"/>
    <property type="project" value="InterPro"/>
</dbReference>
<dbReference type="PANTHER" id="PTHR48135:SF1">
    <property type="entry name" value="KILA-N DOMAIN-CONTAINING PROTEIN"/>
    <property type="match status" value="1"/>
</dbReference>